<dbReference type="Proteomes" id="UP000326396">
    <property type="component" value="Linkage Group LG5"/>
</dbReference>
<proteinExistence type="predicted"/>
<accession>A0A5N6LEZ6</accession>
<name>A0A5N6LEZ6_9ASTR</name>
<dbReference type="EMBL" id="SZYD01001175">
    <property type="protein sequence ID" value="KAD1001275.1"/>
    <property type="molecule type" value="Genomic_DNA"/>
</dbReference>
<evidence type="ECO:0000313" key="1">
    <source>
        <dbReference type="EMBL" id="KAD1001275.1"/>
    </source>
</evidence>
<evidence type="ECO:0000313" key="2">
    <source>
        <dbReference type="EMBL" id="KAD3641956.1"/>
    </source>
</evidence>
<evidence type="ECO:0000313" key="3">
    <source>
        <dbReference type="Proteomes" id="UP000326396"/>
    </source>
</evidence>
<keyword evidence="3" id="KW-1185">Reference proteome</keyword>
<sequence length="217" mass="24671">MQKKAGNYTITLYSPFPLERILRTPRLPLRMLFHHENHESMTLVTACRFRYHIEAAYTIALKFSTTLKQNNEIHHVCLPKTISQSQLQQRLPKQGYEDQLHQHKRCRLNLTKASTLNLVSYNDVIIDGSSHCKLKDTKTHFTTMNKLKDTKTYLTTRTGAAADFSKSASDEGYAGPVIFGVNAIAYLESSAADPKKFHPGVLSTTLHFKEKGIKSIY</sequence>
<organism evidence="1 3">
    <name type="scientific">Mikania micrantha</name>
    <name type="common">bitter vine</name>
    <dbReference type="NCBI Taxonomy" id="192012"/>
    <lineage>
        <taxon>Eukaryota</taxon>
        <taxon>Viridiplantae</taxon>
        <taxon>Streptophyta</taxon>
        <taxon>Embryophyta</taxon>
        <taxon>Tracheophyta</taxon>
        <taxon>Spermatophyta</taxon>
        <taxon>Magnoliopsida</taxon>
        <taxon>eudicotyledons</taxon>
        <taxon>Gunneridae</taxon>
        <taxon>Pentapetalae</taxon>
        <taxon>asterids</taxon>
        <taxon>campanulids</taxon>
        <taxon>Asterales</taxon>
        <taxon>Asteraceae</taxon>
        <taxon>Asteroideae</taxon>
        <taxon>Heliantheae alliance</taxon>
        <taxon>Eupatorieae</taxon>
        <taxon>Mikania</taxon>
    </lineage>
</organism>
<reference evidence="1 3" key="1">
    <citation type="submission" date="2019-05" db="EMBL/GenBank/DDBJ databases">
        <title>Mikania micrantha, genome provides insights into the molecular mechanism of rapid growth.</title>
        <authorList>
            <person name="Liu B."/>
        </authorList>
    </citation>
    <scope>NUCLEOTIDE SEQUENCE [LARGE SCALE GENOMIC DNA]</scope>
    <source>
        <strain evidence="1">NLD-2019</strain>
        <tissue evidence="1">Leaf</tissue>
    </source>
</reference>
<dbReference type="AlphaFoldDB" id="A0A5N6LEZ6"/>
<dbReference type="EMBL" id="SZYD01000015">
    <property type="protein sequence ID" value="KAD3641956.1"/>
    <property type="molecule type" value="Genomic_DNA"/>
</dbReference>
<protein>
    <submittedName>
        <fullName evidence="1">Uncharacterized protein</fullName>
    </submittedName>
</protein>
<gene>
    <name evidence="2" type="ORF">E3N88_31180</name>
    <name evidence="1" type="ORF">E3N88_43431</name>
</gene>
<comment type="caution">
    <text evidence="1">The sequence shown here is derived from an EMBL/GenBank/DDBJ whole genome shotgun (WGS) entry which is preliminary data.</text>
</comment>